<evidence type="ECO:0000256" key="6">
    <source>
        <dbReference type="ARBA" id="ARBA00023014"/>
    </source>
</evidence>
<dbReference type="Pfam" id="PF01355">
    <property type="entry name" value="HIPIP"/>
    <property type="match status" value="2"/>
</dbReference>
<gene>
    <name evidence="9" type="ORF">DU504_13565</name>
</gene>
<dbReference type="SUPFAM" id="SSF57652">
    <property type="entry name" value="HIPIP (high potential iron protein)"/>
    <property type="match status" value="2"/>
</dbReference>
<sequence length="265" mass="28157">MVQCNSHRPVNRLWIRRRYLVATVGLAALGGCTGGDGGGADGEDSTEPPTDDEGEEEEGEELPDPVSEDEFESGPVPDVYVSAASIGGERRNPDELHAKADVQFAEYDEAVENPAHQPGRSCGNCHEYIADKNGDGFGACVAVEGYIGREDWCTAWEELPEPPVPDGMSEEDLATADVPRVYRTAESQAGESRTPDGLLPQADVAFGESVDQIADGPAGPGQSCATCAEYIPDKNGDGWGACAKVEGYIAVEDWCSEWESIAEAT</sequence>
<keyword evidence="10" id="KW-1185">Reference proteome</keyword>
<reference evidence="9 10" key="1">
    <citation type="submission" date="2018-07" db="EMBL/GenBank/DDBJ databases">
        <title>Genome sequences of Haloplanus salinus JCM 18368T.</title>
        <authorList>
            <person name="Kim Y.B."/>
            <person name="Roh S.W."/>
        </authorList>
    </citation>
    <scope>NUCLEOTIDE SEQUENCE [LARGE SCALE GENOMIC DNA]</scope>
    <source>
        <strain evidence="9 10">JCM 18368</strain>
    </source>
</reference>
<proteinExistence type="predicted"/>
<dbReference type="AlphaFoldDB" id="A0A368NFN1"/>
<protein>
    <recommendedName>
        <fullName evidence="8">High potential iron-sulfur proteins family profile domain-containing protein</fullName>
    </recommendedName>
</protein>
<keyword evidence="3" id="KW-0479">Metal-binding</keyword>
<dbReference type="OrthoDB" id="183484at2157"/>
<organism evidence="9 10">
    <name type="scientific">Haloplanus salinus</name>
    <dbReference type="NCBI Taxonomy" id="1126245"/>
    <lineage>
        <taxon>Archaea</taxon>
        <taxon>Methanobacteriati</taxon>
        <taxon>Methanobacteriota</taxon>
        <taxon>Stenosarchaea group</taxon>
        <taxon>Halobacteria</taxon>
        <taxon>Halobacteriales</taxon>
        <taxon>Haloferacaceae</taxon>
        <taxon>Haloplanus</taxon>
    </lineage>
</organism>
<dbReference type="InterPro" id="IPR036369">
    <property type="entry name" value="HIPIP_sf"/>
</dbReference>
<evidence type="ECO:0000256" key="5">
    <source>
        <dbReference type="ARBA" id="ARBA00023004"/>
    </source>
</evidence>
<evidence type="ECO:0000259" key="8">
    <source>
        <dbReference type="PROSITE" id="PS51373"/>
    </source>
</evidence>
<evidence type="ECO:0000256" key="3">
    <source>
        <dbReference type="ARBA" id="ARBA00022723"/>
    </source>
</evidence>
<dbReference type="Gene3D" id="4.10.490.10">
    <property type="entry name" value="High potential iron-sulphur protein"/>
    <property type="match status" value="2"/>
</dbReference>
<feature type="region of interest" description="Disordered" evidence="7">
    <location>
        <begin position="33"/>
        <end position="79"/>
    </location>
</feature>
<dbReference type="InterPro" id="IPR000170">
    <property type="entry name" value="High_potential_FeS_prot"/>
</dbReference>
<keyword evidence="6" id="KW-0411">Iron-sulfur</keyword>
<evidence type="ECO:0000256" key="4">
    <source>
        <dbReference type="ARBA" id="ARBA00022982"/>
    </source>
</evidence>
<keyword evidence="4" id="KW-0249">Electron transport</keyword>
<keyword evidence="5" id="KW-0408">Iron</keyword>
<evidence type="ECO:0000313" key="10">
    <source>
        <dbReference type="Proteomes" id="UP000252189"/>
    </source>
</evidence>
<dbReference type="GO" id="GO:0019646">
    <property type="term" value="P:aerobic electron transport chain"/>
    <property type="evidence" value="ECO:0007669"/>
    <property type="project" value="InterPro"/>
</dbReference>
<dbReference type="RefSeq" id="WP_114449876.1">
    <property type="nucleotide sequence ID" value="NZ_QPHM01000001.1"/>
</dbReference>
<dbReference type="Proteomes" id="UP000252189">
    <property type="component" value="Unassembled WGS sequence"/>
</dbReference>
<dbReference type="PROSITE" id="PS51373">
    <property type="entry name" value="HIPIP"/>
    <property type="match status" value="2"/>
</dbReference>
<dbReference type="GO" id="GO:0009055">
    <property type="term" value="F:electron transfer activity"/>
    <property type="evidence" value="ECO:0007669"/>
    <property type="project" value="InterPro"/>
</dbReference>
<keyword evidence="1" id="KW-0813">Transport</keyword>
<feature type="compositionally biased region" description="Acidic residues" evidence="7">
    <location>
        <begin position="41"/>
        <end position="72"/>
    </location>
</feature>
<dbReference type="GO" id="GO:0046872">
    <property type="term" value="F:metal ion binding"/>
    <property type="evidence" value="ECO:0007669"/>
    <property type="project" value="UniProtKB-KW"/>
</dbReference>
<keyword evidence="2" id="KW-0004">4Fe-4S</keyword>
<dbReference type="EMBL" id="QPHM01000001">
    <property type="protein sequence ID" value="RCU48241.1"/>
    <property type="molecule type" value="Genomic_DNA"/>
</dbReference>
<evidence type="ECO:0000256" key="7">
    <source>
        <dbReference type="SAM" id="MobiDB-lite"/>
    </source>
</evidence>
<comment type="caution">
    <text evidence="9">The sequence shown here is derived from an EMBL/GenBank/DDBJ whole genome shotgun (WGS) entry which is preliminary data.</text>
</comment>
<evidence type="ECO:0000256" key="2">
    <source>
        <dbReference type="ARBA" id="ARBA00022485"/>
    </source>
</evidence>
<feature type="domain" description="High potential iron-sulfur proteins family profile" evidence="8">
    <location>
        <begin position="85"/>
        <end position="161"/>
    </location>
</feature>
<evidence type="ECO:0000256" key="1">
    <source>
        <dbReference type="ARBA" id="ARBA00022448"/>
    </source>
</evidence>
<evidence type="ECO:0000313" key="9">
    <source>
        <dbReference type="EMBL" id="RCU48241.1"/>
    </source>
</evidence>
<dbReference type="GO" id="GO:0051539">
    <property type="term" value="F:4 iron, 4 sulfur cluster binding"/>
    <property type="evidence" value="ECO:0007669"/>
    <property type="project" value="UniProtKB-KW"/>
</dbReference>
<name>A0A368NFN1_9EURY</name>
<feature type="domain" description="High potential iron-sulfur proteins family profile" evidence="8">
    <location>
        <begin position="187"/>
        <end position="263"/>
    </location>
</feature>
<accession>A0A368NFN1</accession>